<dbReference type="Gene3D" id="3.30.565.10">
    <property type="entry name" value="Histidine kinase-like ATPase, C-terminal domain"/>
    <property type="match status" value="2"/>
</dbReference>
<dbReference type="Pfam" id="PF02518">
    <property type="entry name" value="HATPase_c"/>
    <property type="match status" value="2"/>
</dbReference>
<feature type="modified residue" description="4-aspartylphosphate" evidence="12">
    <location>
        <position position="762"/>
    </location>
</feature>
<dbReference type="Proteomes" id="UP000012081">
    <property type="component" value="Unassembled WGS sequence"/>
</dbReference>
<keyword evidence="8" id="KW-0418">Kinase</keyword>
<dbReference type="PROSITE" id="PS50109">
    <property type="entry name" value="HIS_KIN"/>
    <property type="match status" value="2"/>
</dbReference>
<reference evidence="16 17" key="1">
    <citation type="submission" date="2013-03" db="EMBL/GenBank/DDBJ databases">
        <title>Assembly of a new bacterial strain Brevibacillus borstelensis AK1.</title>
        <authorList>
            <person name="Rajan I."/>
            <person name="PoliReddy D."/>
            <person name="Sugumar T."/>
            <person name="Rathinam K."/>
            <person name="Alqarawi S."/>
            <person name="Khalil A.B."/>
            <person name="Sivakumar N."/>
        </authorList>
    </citation>
    <scope>NUCLEOTIDE SEQUENCE [LARGE SCALE GENOMIC DNA]</scope>
    <source>
        <strain evidence="16 17">AK1</strain>
    </source>
</reference>
<keyword evidence="17" id="KW-1185">Reference proteome</keyword>
<dbReference type="PATRIC" id="fig|1300222.3.peg.2758"/>
<dbReference type="InterPro" id="IPR036097">
    <property type="entry name" value="HisK_dim/P_sf"/>
</dbReference>
<comment type="catalytic activity">
    <reaction evidence="1">
        <text>ATP + protein L-histidine = ADP + protein N-phospho-L-histidine.</text>
        <dbReference type="EC" id="2.7.13.3"/>
    </reaction>
</comment>
<dbReference type="FunFam" id="3.30.565.10:FF:000023">
    <property type="entry name" value="PAS domain-containing sensor histidine kinase"/>
    <property type="match status" value="1"/>
</dbReference>
<dbReference type="OrthoDB" id="9809348at2"/>
<evidence type="ECO:0000256" key="9">
    <source>
        <dbReference type="ARBA" id="ARBA00022840"/>
    </source>
</evidence>
<keyword evidence="13" id="KW-1133">Transmembrane helix</keyword>
<evidence type="ECO:0000256" key="5">
    <source>
        <dbReference type="ARBA" id="ARBA00022553"/>
    </source>
</evidence>
<dbReference type="SUPFAM" id="SSF55874">
    <property type="entry name" value="ATPase domain of HSP90 chaperone/DNA topoisomerase II/histidine kinase"/>
    <property type="match status" value="2"/>
</dbReference>
<dbReference type="Pfam" id="PF00072">
    <property type="entry name" value="Response_reg"/>
    <property type="match status" value="1"/>
</dbReference>
<dbReference type="SUPFAM" id="SSF47384">
    <property type="entry name" value="Homodimeric domain of signal transducing histidine kinase"/>
    <property type="match status" value="1"/>
</dbReference>
<evidence type="ECO:0000256" key="6">
    <source>
        <dbReference type="ARBA" id="ARBA00022679"/>
    </source>
</evidence>
<dbReference type="GO" id="GO:0005524">
    <property type="term" value="F:ATP binding"/>
    <property type="evidence" value="ECO:0007669"/>
    <property type="project" value="UniProtKB-KW"/>
</dbReference>
<dbReference type="InterPro" id="IPR011006">
    <property type="entry name" value="CheY-like_superfamily"/>
</dbReference>
<dbReference type="InterPro" id="IPR036890">
    <property type="entry name" value="HATPase_C_sf"/>
</dbReference>
<evidence type="ECO:0000256" key="7">
    <source>
        <dbReference type="ARBA" id="ARBA00022741"/>
    </source>
</evidence>
<dbReference type="GO" id="GO:0005886">
    <property type="term" value="C:plasma membrane"/>
    <property type="evidence" value="ECO:0007669"/>
    <property type="project" value="UniProtKB-SubCell"/>
</dbReference>
<proteinExistence type="predicted"/>
<dbReference type="RefSeq" id="WP_003388759.1">
    <property type="nucleotide sequence ID" value="NZ_APBN01000004.1"/>
</dbReference>
<dbReference type="SMART" id="SM00388">
    <property type="entry name" value="HisKA"/>
    <property type="match status" value="1"/>
</dbReference>
<protein>
    <recommendedName>
        <fullName evidence="3">histidine kinase</fullName>
        <ecNumber evidence="3">2.7.13.3</ecNumber>
    </recommendedName>
</protein>
<sequence length="1041" mass="117483">MMQILKKPIFKYVLTTLFFISVLLSLRSLWSEVFRTAEHPDAVQGVLDMRGWPFEESPTIALNGEWEFYPGELVSHEDIARMSTKRPHFIQVPGDWRSAFPAGSESSFGYGTYRLRILIDKPLDQPYAFWFRDLEASSAVEINGKIGAAIGQPAEKAEGYWPRNVSYTASYTSEGEKEIELLIRVANFDNPIEGGIAKSIRFGSQAALDTERWYSIGFQLVTFIVLILHSMYACILFLFNPRRQKAFLVFFFLLVASSISVVSDHDQLLTLWLPLDYAGVLKARLLSYMWMSFFILLLARIFSGHAGFAKLFRTYTAILVLYSTVVLAGSPALIYYTFEAKVFTVLYLFPLIWFIFIIAKMIIQNQQDAIFLQLTATSIISSAVWGAFNFYMEITSVYYPIDVFAAIVGFSAYWFKKYFRNSEENIKLNEQLTRADKMKDQFLANTSHELRTPLHGIMNIARNIATKQKHAMDNEALEDLELLITVSRRMSHLLDDLLDIVRIKENRILLQKEPLPVQSVVSGVFGMLRFMAEGKPVQLKMDIDESMPPVLADEKRLVQILFNLLHNALKFTEEGTISVSAKVLNGRAVIHVSDTGAGMDEETQARVFLPYEQGARGKGDSRGIGLGLSICKQLVELHEGEFTVRSEIGKGSVFSFSLPLADSQSLPAVKSSPPPRTEAFEETAVSRFSTEAAPNERTSEPLALPSFGEEKANILIVDDDPVNLKVLAGILSAEAYHVRSATSAREALEILSTQQWDLLVTDVMMPQISGYELTQKVRERFTAAELPVLLLTARSEPEDIYTGFMSGANDYVTKPVDALELKYRIWSLIALKQSVNERLRMEAAYLQAQIHPHFLFNTLNSIMALSDLDIERMRKLGEAFTSYLRISFDFLSTGKLVALSHELELVHAYLYIEKERFEERLSVQWEVDPHLDLLLPPLSIQPLVENAVRHGVLRRAKGGNVLIRIVRQTDSTLIEVRDDGVGMEQEKIRHILDPVQNSKGGIGLSNTNRRLTQLYGQGLSIQSKAGEGTSVSFVIPDRNRQ</sequence>
<dbReference type="Gene3D" id="1.10.287.130">
    <property type="match status" value="1"/>
</dbReference>
<feature type="transmembrane region" description="Helical" evidence="13">
    <location>
        <begin position="314"/>
        <end position="336"/>
    </location>
</feature>
<keyword evidence="11 13" id="KW-0472">Membrane</keyword>
<dbReference type="InterPro" id="IPR003661">
    <property type="entry name" value="HisK_dim/P_dom"/>
</dbReference>
<dbReference type="PRINTS" id="PR00344">
    <property type="entry name" value="BCTRLSENSOR"/>
</dbReference>
<feature type="transmembrane region" description="Helical" evidence="13">
    <location>
        <begin position="283"/>
        <end position="302"/>
    </location>
</feature>
<keyword evidence="6" id="KW-0808">Transferase</keyword>
<dbReference type="STRING" id="1300222.I532_13184"/>
<evidence type="ECO:0000313" key="16">
    <source>
        <dbReference type="EMBL" id="EMT52612.1"/>
    </source>
</evidence>
<dbReference type="Gene3D" id="2.60.120.260">
    <property type="entry name" value="Galactose-binding domain-like"/>
    <property type="match status" value="1"/>
</dbReference>
<comment type="caution">
    <text evidence="16">The sequence shown here is derived from an EMBL/GenBank/DDBJ whole genome shotgun (WGS) entry which is preliminary data.</text>
</comment>
<dbReference type="SUPFAM" id="SSF52172">
    <property type="entry name" value="CheY-like"/>
    <property type="match status" value="1"/>
</dbReference>
<dbReference type="InterPro" id="IPR010559">
    <property type="entry name" value="Sig_transdc_His_kin_internal"/>
</dbReference>
<dbReference type="SMART" id="SM00448">
    <property type="entry name" value="REC"/>
    <property type="match status" value="1"/>
</dbReference>
<evidence type="ECO:0000256" key="2">
    <source>
        <dbReference type="ARBA" id="ARBA00004236"/>
    </source>
</evidence>
<evidence type="ECO:0000256" key="8">
    <source>
        <dbReference type="ARBA" id="ARBA00022777"/>
    </source>
</evidence>
<evidence type="ECO:0000256" key="13">
    <source>
        <dbReference type="SAM" id="Phobius"/>
    </source>
</evidence>
<evidence type="ECO:0000256" key="4">
    <source>
        <dbReference type="ARBA" id="ARBA00022475"/>
    </source>
</evidence>
<feature type="domain" description="Histidine kinase" evidence="14">
    <location>
        <begin position="445"/>
        <end position="662"/>
    </location>
</feature>
<dbReference type="GO" id="GO:0000155">
    <property type="term" value="F:phosphorelay sensor kinase activity"/>
    <property type="evidence" value="ECO:0007669"/>
    <property type="project" value="InterPro"/>
</dbReference>
<dbReference type="InterPro" id="IPR008979">
    <property type="entry name" value="Galactose-bd-like_sf"/>
</dbReference>
<dbReference type="SMART" id="SM00387">
    <property type="entry name" value="HATPase_c"/>
    <property type="match status" value="2"/>
</dbReference>
<dbReference type="Pfam" id="PF06580">
    <property type="entry name" value="His_kinase"/>
    <property type="match status" value="1"/>
</dbReference>
<feature type="domain" description="Histidine kinase" evidence="14">
    <location>
        <begin position="940"/>
        <end position="1039"/>
    </location>
</feature>
<dbReference type="Pfam" id="PF00512">
    <property type="entry name" value="HisKA"/>
    <property type="match status" value="1"/>
</dbReference>
<feature type="transmembrane region" description="Helical" evidence="13">
    <location>
        <begin position="213"/>
        <end position="239"/>
    </location>
</feature>
<accession>M8DGQ2</accession>
<feature type="transmembrane region" description="Helical" evidence="13">
    <location>
        <begin position="370"/>
        <end position="391"/>
    </location>
</feature>
<evidence type="ECO:0000313" key="17">
    <source>
        <dbReference type="Proteomes" id="UP000012081"/>
    </source>
</evidence>
<keyword evidence="9" id="KW-0067">ATP-binding</keyword>
<evidence type="ECO:0000256" key="1">
    <source>
        <dbReference type="ARBA" id="ARBA00000085"/>
    </source>
</evidence>
<name>M8DGQ2_9BACL</name>
<keyword evidence="5 12" id="KW-0597">Phosphoprotein</keyword>
<evidence type="ECO:0000256" key="3">
    <source>
        <dbReference type="ARBA" id="ARBA00012438"/>
    </source>
</evidence>
<dbReference type="EC" id="2.7.13.3" evidence="3"/>
<feature type="domain" description="Response regulatory" evidence="15">
    <location>
        <begin position="713"/>
        <end position="829"/>
    </location>
</feature>
<comment type="subcellular location">
    <subcellularLocation>
        <location evidence="2">Cell membrane</location>
    </subcellularLocation>
</comment>
<gene>
    <name evidence="16" type="ORF">I532_13184</name>
</gene>
<evidence type="ECO:0000259" key="14">
    <source>
        <dbReference type="PROSITE" id="PS50109"/>
    </source>
</evidence>
<dbReference type="Gene3D" id="3.40.50.2300">
    <property type="match status" value="1"/>
</dbReference>
<organism evidence="16 17">
    <name type="scientific">Brevibacillus borstelensis AK1</name>
    <dbReference type="NCBI Taxonomy" id="1300222"/>
    <lineage>
        <taxon>Bacteria</taxon>
        <taxon>Bacillati</taxon>
        <taxon>Bacillota</taxon>
        <taxon>Bacilli</taxon>
        <taxon>Bacillales</taxon>
        <taxon>Paenibacillaceae</taxon>
        <taxon>Brevibacillus</taxon>
    </lineage>
</organism>
<feature type="transmembrane region" description="Helical" evidence="13">
    <location>
        <begin position="246"/>
        <end position="263"/>
    </location>
</feature>
<evidence type="ECO:0000256" key="10">
    <source>
        <dbReference type="ARBA" id="ARBA00023012"/>
    </source>
</evidence>
<dbReference type="PANTHER" id="PTHR43547">
    <property type="entry name" value="TWO-COMPONENT HISTIDINE KINASE"/>
    <property type="match status" value="1"/>
</dbReference>
<dbReference type="SUPFAM" id="SSF49785">
    <property type="entry name" value="Galactose-binding domain-like"/>
    <property type="match status" value="1"/>
</dbReference>
<dbReference type="InterPro" id="IPR005467">
    <property type="entry name" value="His_kinase_dom"/>
</dbReference>
<dbReference type="AlphaFoldDB" id="M8DGQ2"/>
<dbReference type="CDD" id="cd17574">
    <property type="entry name" value="REC_OmpR"/>
    <property type="match status" value="1"/>
</dbReference>
<dbReference type="CDD" id="cd00082">
    <property type="entry name" value="HisKA"/>
    <property type="match status" value="1"/>
</dbReference>
<keyword evidence="7" id="KW-0547">Nucleotide-binding</keyword>
<keyword evidence="10" id="KW-0902">Two-component regulatory system</keyword>
<dbReference type="InterPro" id="IPR004358">
    <property type="entry name" value="Sig_transdc_His_kin-like_C"/>
</dbReference>
<evidence type="ECO:0000256" key="12">
    <source>
        <dbReference type="PROSITE-ProRule" id="PRU00169"/>
    </source>
</evidence>
<dbReference type="InterPro" id="IPR001789">
    <property type="entry name" value="Sig_transdc_resp-reg_receiver"/>
</dbReference>
<dbReference type="InterPro" id="IPR003594">
    <property type="entry name" value="HATPase_dom"/>
</dbReference>
<dbReference type="EMBL" id="APBN01000004">
    <property type="protein sequence ID" value="EMT52612.1"/>
    <property type="molecule type" value="Genomic_DNA"/>
</dbReference>
<evidence type="ECO:0000259" key="15">
    <source>
        <dbReference type="PROSITE" id="PS50110"/>
    </source>
</evidence>
<dbReference type="PANTHER" id="PTHR43547:SF2">
    <property type="entry name" value="HYBRID SIGNAL TRANSDUCTION HISTIDINE KINASE C"/>
    <property type="match status" value="1"/>
</dbReference>
<feature type="transmembrane region" description="Helical" evidence="13">
    <location>
        <begin position="342"/>
        <end position="363"/>
    </location>
</feature>
<evidence type="ECO:0000256" key="11">
    <source>
        <dbReference type="ARBA" id="ARBA00023136"/>
    </source>
</evidence>
<dbReference type="PROSITE" id="PS50110">
    <property type="entry name" value="RESPONSE_REGULATORY"/>
    <property type="match status" value="1"/>
</dbReference>
<keyword evidence="13" id="KW-0812">Transmembrane</keyword>
<keyword evidence="4" id="KW-1003">Cell membrane</keyword>